<keyword evidence="7 16" id="KW-0349">Heme</keyword>
<dbReference type="FunFam" id="1.10.630.10:FF:000042">
    <property type="entry name" value="Cytochrome P450"/>
    <property type="match status" value="1"/>
</dbReference>
<comment type="function">
    <text evidence="2">May be involved in the metabolism of insect hormones and in the breakdown of synthetic insecticides.</text>
</comment>
<dbReference type="GO" id="GO:0020037">
    <property type="term" value="F:heme binding"/>
    <property type="evidence" value="ECO:0007669"/>
    <property type="project" value="InterPro"/>
</dbReference>
<evidence type="ECO:0000256" key="1">
    <source>
        <dbReference type="ARBA" id="ARBA00001971"/>
    </source>
</evidence>
<evidence type="ECO:0000256" key="5">
    <source>
        <dbReference type="ARBA" id="ARBA00010617"/>
    </source>
</evidence>
<evidence type="ECO:0000256" key="2">
    <source>
        <dbReference type="ARBA" id="ARBA00003690"/>
    </source>
</evidence>
<feature type="transmembrane region" description="Helical" evidence="18">
    <location>
        <begin position="6"/>
        <end position="31"/>
    </location>
</feature>
<proteinExistence type="evidence at transcript level"/>
<dbReference type="InterPro" id="IPR017972">
    <property type="entry name" value="Cyt_P450_CS"/>
</dbReference>
<dbReference type="Gene3D" id="1.10.630.10">
    <property type="entry name" value="Cytochrome P450"/>
    <property type="match status" value="1"/>
</dbReference>
<protein>
    <recommendedName>
        <fullName evidence="6">unspecific monooxygenase</fullName>
        <ecNumber evidence="6">1.14.14.1</ecNumber>
    </recommendedName>
</protein>
<dbReference type="InterPro" id="IPR001128">
    <property type="entry name" value="Cyt_P450"/>
</dbReference>
<dbReference type="Pfam" id="PF00067">
    <property type="entry name" value="p450"/>
    <property type="match status" value="1"/>
</dbReference>
<dbReference type="InterPro" id="IPR050476">
    <property type="entry name" value="Insect_CytP450_Detox"/>
</dbReference>
<evidence type="ECO:0000256" key="11">
    <source>
        <dbReference type="ARBA" id="ARBA00023002"/>
    </source>
</evidence>
<dbReference type="EC" id="1.14.14.1" evidence="6"/>
<gene>
    <name evidence="19" type="primary">CYP332A24</name>
</gene>
<evidence type="ECO:0000256" key="12">
    <source>
        <dbReference type="ARBA" id="ARBA00023004"/>
    </source>
</evidence>
<dbReference type="PROSITE" id="PS00086">
    <property type="entry name" value="CYTOCHROME_P450"/>
    <property type="match status" value="1"/>
</dbReference>
<keyword evidence="18" id="KW-1133">Transmembrane helix</keyword>
<evidence type="ECO:0000256" key="6">
    <source>
        <dbReference type="ARBA" id="ARBA00012109"/>
    </source>
</evidence>
<evidence type="ECO:0000256" key="4">
    <source>
        <dbReference type="ARBA" id="ARBA00004406"/>
    </source>
</evidence>
<evidence type="ECO:0000313" key="19">
    <source>
        <dbReference type="EMBL" id="AXB26395.1"/>
    </source>
</evidence>
<evidence type="ECO:0000256" key="7">
    <source>
        <dbReference type="ARBA" id="ARBA00022617"/>
    </source>
</evidence>
<keyword evidence="9" id="KW-0256">Endoplasmic reticulum</keyword>
<dbReference type="CDD" id="cd11056">
    <property type="entry name" value="CYP6-like"/>
    <property type="match status" value="1"/>
</dbReference>
<dbReference type="GO" id="GO:0005506">
    <property type="term" value="F:iron ion binding"/>
    <property type="evidence" value="ECO:0007669"/>
    <property type="project" value="InterPro"/>
</dbReference>
<dbReference type="PRINTS" id="PR00465">
    <property type="entry name" value="EP450IV"/>
</dbReference>
<name>A0A2Z5CT49_YPOPA</name>
<keyword evidence="10" id="KW-0492">Microsome</keyword>
<keyword evidence="18" id="KW-0812">Transmembrane</keyword>
<dbReference type="PANTHER" id="PTHR24292:SF45">
    <property type="entry name" value="CYTOCHROME P450 6G1-RELATED"/>
    <property type="match status" value="1"/>
</dbReference>
<dbReference type="PRINTS" id="PR00385">
    <property type="entry name" value="P450"/>
</dbReference>
<evidence type="ECO:0000256" key="16">
    <source>
        <dbReference type="PIRSR" id="PIRSR602403-1"/>
    </source>
</evidence>
<comment type="similarity">
    <text evidence="5 17">Belongs to the cytochrome P450 family.</text>
</comment>
<reference evidence="19" key="1">
    <citation type="journal article" date="2018" name="J. Mol. Evol.">
        <title>Evolution of the Biosynthetic Pathway for Cyanogenic Glucosides in Lepidoptera.</title>
        <authorList>
            <person name="Zagrobelny M."/>
            <person name="Jensen M.K."/>
            <person name="Vogel H."/>
            <person name="Feyereisen R."/>
            <person name="Bak S."/>
        </authorList>
    </citation>
    <scope>NUCLEOTIDE SEQUENCE</scope>
</reference>
<accession>A0A2Z5CT49</accession>
<feature type="binding site" description="axial binding residue" evidence="16">
    <location>
        <position position="454"/>
    </location>
    <ligand>
        <name>heme</name>
        <dbReference type="ChEBI" id="CHEBI:30413"/>
    </ligand>
    <ligandPart>
        <name>Fe</name>
        <dbReference type="ChEBI" id="CHEBI:18248"/>
    </ligandPart>
</feature>
<comment type="catalytic activity">
    <reaction evidence="15">
        <text>an organic molecule + reduced [NADPH--hemoprotein reductase] + O2 = an alcohol + oxidized [NADPH--hemoprotein reductase] + H2O + H(+)</text>
        <dbReference type="Rhea" id="RHEA:17149"/>
        <dbReference type="Rhea" id="RHEA-COMP:11964"/>
        <dbReference type="Rhea" id="RHEA-COMP:11965"/>
        <dbReference type="ChEBI" id="CHEBI:15377"/>
        <dbReference type="ChEBI" id="CHEBI:15378"/>
        <dbReference type="ChEBI" id="CHEBI:15379"/>
        <dbReference type="ChEBI" id="CHEBI:30879"/>
        <dbReference type="ChEBI" id="CHEBI:57618"/>
        <dbReference type="ChEBI" id="CHEBI:58210"/>
        <dbReference type="ChEBI" id="CHEBI:142491"/>
        <dbReference type="EC" id="1.14.14.1"/>
    </reaction>
</comment>
<evidence type="ECO:0000256" key="14">
    <source>
        <dbReference type="ARBA" id="ARBA00023136"/>
    </source>
</evidence>
<organism evidence="19">
    <name type="scientific">Yponomeuta padella</name>
    <name type="common">Cherry ermine moth</name>
    <name type="synonym">Phalaena padella</name>
    <dbReference type="NCBI Taxonomy" id="2567738"/>
    <lineage>
        <taxon>Eukaryota</taxon>
        <taxon>Metazoa</taxon>
        <taxon>Ecdysozoa</taxon>
        <taxon>Arthropoda</taxon>
        <taxon>Hexapoda</taxon>
        <taxon>Insecta</taxon>
        <taxon>Pterygota</taxon>
        <taxon>Neoptera</taxon>
        <taxon>Endopterygota</taxon>
        <taxon>Lepidoptera</taxon>
        <taxon>Glossata</taxon>
        <taxon>Ditrysia</taxon>
        <taxon>Yponomeutoidea</taxon>
        <taxon>Yponomeutidae</taxon>
        <taxon>Yponomeutinae</taxon>
        <taxon>Yponomeuta</taxon>
    </lineage>
</organism>
<dbReference type="PANTHER" id="PTHR24292">
    <property type="entry name" value="CYTOCHROME P450"/>
    <property type="match status" value="1"/>
</dbReference>
<evidence type="ECO:0000256" key="9">
    <source>
        <dbReference type="ARBA" id="ARBA00022824"/>
    </source>
</evidence>
<evidence type="ECO:0000256" key="10">
    <source>
        <dbReference type="ARBA" id="ARBA00022848"/>
    </source>
</evidence>
<dbReference type="GO" id="GO:0005789">
    <property type="term" value="C:endoplasmic reticulum membrane"/>
    <property type="evidence" value="ECO:0007669"/>
    <property type="project" value="UniProtKB-SubCell"/>
</dbReference>
<dbReference type="InterPro" id="IPR036396">
    <property type="entry name" value="Cyt_P450_sf"/>
</dbReference>
<keyword evidence="14 18" id="KW-0472">Membrane</keyword>
<evidence type="ECO:0000256" key="17">
    <source>
        <dbReference type="RuleBase" id="RU000461"/>
    </source>
</evidence>
<evidence type="ECO:0000256" key="8">
    <source>
        <dbReference type="ARBA" id="ARBA00022723"/>
    </source>
</evidence>
<keyword evidence="12 16" id="KW-0408">Iron</keyword>
<dbReference type="SUPFAM" id="SSF48264">
    <property type="entry name" value="Cytochrome P450"/>
    <property type="match status" value="1"/>
</dbReference>
<evidence type="ECO:0000256" key="13">
    <source>
        <dbReference type="ARBA" id="ARBA00023033"/>
    </source>
</evidence>
<dbReference type="GO" id="GO:0016712">
    <property type="term" value="F:oxidoreductase activity, acting on paired donors, with incorporation or reduction of molecular oxygen, reduced flavin or flavoprotein as one donor, and incorporation of one atom of oxygen"/>
    <property type="evidence" value="ECO:0007669"/>
    <property type="project" value="UniProtKB-EC"/>
</dbReference>
<dbReference type="AlphaFoldDB" id="A0A2Z5CT49"/>
<dbReference type="InterPro" id="IPR002403">
    <property type="entry name" value="Cyt_P450_E_grp-IV"/>
</dbReference>
<sequence length="508" mass="59071">MDLSIAVILGYLIKFLLISAVAVLTVVYFYIRHNHGYWKKRGIPYEKPMPFVGSLSFLMRKSWYDYLSDFAKKFPQEYVGMFLGHKPALIVQSARLARNILVRDFEHFEDRYIYASRSTDPIGSLNLLTAKNPIWSYMRREMTPMFTSARLKMITELMNGNAQELVKKIKRDTEDHKEIKLKEIFSMYTSDTVAYTIFGLRMSALSGGDCPLWYITNNMVRFTFWRGLEFTLHFLVPVMARIMRLRFFSNKATEYARNMFWSVVNERKEKGQYEERDLVNRLLVMKENMTLPTDGDPNLHDNLMLAQACVFVIGSVDTSSTTLSLCLHELAYHPEIQDEVIAEVERTHQETGKEVLEFEDLLGMKLLTACILETLRKYPPVPHLDRICIKEYKLDDKLVVEKGTPVFVNVGAIHHDPQNYPEPMEWRPERFIASQEGDNRQFTFIPFGEGPRFCIGKRYGMLQVRAALAQLMRNFRVEPHNPYDVESDPYALTLAPARGGRVKFIPRT</sequence>
<evidence type="ECO:0000256" key="3">
    <source>
        <dbReference type="ARBA" id="ARBA00004174"/>
    </source>
</evidence>
<keyword evidence="13 17" id="KW-0503">Monooxygenase</keyword>
<keyword evidence="11 17" id="KW-0560">Oxidoreductase</keyword>
<dbReference type="EMBL" id="MG583765">
    <property type="protein sequence ID" value="AXB26395.1"/>
    <property type="molecule type" value="mRNA"/>
</dbReference>
<keyword evidence="8 16" id="KW-0479">Metal-binding</keyword>
<comment type="cofactor">
    <cofactor evidence="1 16">
        <name>heme</name>
        <dbReference type="ChEBI" id="CHEBI:30413"/>
    </cofactor>
</comment>
<evidence type="ECO:0000256" key="15">
    <source>
        <dbReference type="ARBA" id="ARBA00047827"/>
    </source>
</evidence>
<comment type="subcellular location">
    <subcellularLocation>
        <location evidence="4">Endoplasmic reticulum membrane</location>
        <topology evidence="4">Peripheral membrane protein</topology>
    </subcellularLocation>
    <subcellularLocation>
        <location evidence="3">Microsome membrane</location>
        <topology evidence="3">Peripheral membrane protein</topology>
    </subcellularLocation>
</comment>
<evidence type="ECO:0000256" key="18">
    <source>
        <dbReference type="SAM" id="Phobius"/>
    </source>
</evidence>